<comment type="caution">
    <text evidence="13">The sequence shown here is derived from an EMBL/GenBank/DDBJ whole genome shotgun (WGS) entry which is preliminary data.</text>
</comment>
<dbReference type="InterPro" id="IPR009386">
    <property type="entry name" value="ZapG-like"/>
</dbReference>
<keyword evidence="5" id="KW-0812">Transmembrane</keyword>
<evidence type="ECO:0000256" key="10">
    <source>
        <dbReference type="ARBA" id="ARBA00035657"/>
    </source>
</evidence>
<dbReference type="RefSeq" id="WP_205158986.1">
    <property type="nucleotide sequence ID" value="NZ_JAFEUM010000005.1"/>
</dbReference>
<organism evidence="13 14">
    <name type="scientific">Vibrio ulleungensis</name>
    <dbReference type="NCBI Taxonomy" id="2807619"/>
    <lineage>
        <taxon>Bacteria</taxon>
        <taxon>Pseudomonadati</taxon>
        <taxon>Pseudomonadota</taxon>
        <taxon>Gammaproteobacteria</taxon>
        <taxon>Vibrionales</taxon>
        <taxon>Vibrionaceae</taxon>
        <taxon>Vibrio</taxon>
    </lineage>
</organism>
<keyword evidence="4" id="KW-0132">Cell division</keyword>
<evidence type="ECO:0000256" key="3">
    <source>
        <dbReference type="ARBA" id="ARBA00022519"/>
    </source>
</evidence>
<accession>A0ABS2HK83</accession>
<dbReference type="NCBIfam" id="NF008672">
    <property type="entry name" value="PRK11677.1"/>
    <property type="match status" value="1"/>
</dbReference>
<evidence type="ECO:0000256" key="11">
    <source>
        <dbReference type="ARBA" id="ARBA00035703"/>
    </source>
</evidence>
<keyword evidence="14" id="KW-1185">Reference proteome</keyword>
<gene>
    <name evidence="13" type="ORF">JQC93_13675</name>
</gene>
<evidence type="ECO:0000256" key="7">
    <source>
        <dbReference type="ARBA" id="ARBA00022989"/>
    </source>
</evidence>
<evidence type="ECO:0000256" key="6">
    <source>
        <dbReference type="ARBA" id="ARBA00022960"/>
    </source>
</evidence>
<comment type="similarity">
    <text evidence="10">Belongs to the ZapG family.</text>
</comment>
<evidence type="ECO:0000256" key="9">
    <source>
        <dbReference type="ARBA" id="ARBA00023306"/>
    </source>
</evidence>
<name>A0ABS2HK83_9VIBR</name>
<keyword evidence="6" id="KW-0133">Cell shape</keyword>
<proteinExistence type="inferred from homology"/>
<evidence type="ECO:0000256" key="1">
    <source>
        <dbReference type="ARBA" id="ARBA00004377"/>
    </source>
</evidence>
<dbReference type="Pfam" id="PF06295">
    <property type="entry name" value="ZapG-like"/>
    <property type="match status" value="1"/>
</dbReference>
<evidence type="ECO:0000256" key="2">
    <source>
        <dbReference type="ARBA" id="ARBA00022475"/>
    </source>
</evidence>
<dbReference type="Proteomes" id="UP000809621">
    <property type="component" value="Unassembled WGS sequence"/>
</dbReference>
<evidence type="ECO:0000256" key="4">
    <source>
        <dbReference type="ARBA" id="ARBA00022618"/>
    </source>
</evidence>
<keyword evidence="9" id="KW-0131">Cell cycle</keyword>
<dbReference type="PANTHER" id="PTHR39579">
    <property type="entry name" value="INNER MEMBRANE PROTEIN YHCB"/>
    <property type="match status" value="1"/>
</dbReference>
<evidence type="ECO:0000256" key="12">
    <source>
        <dbReference type="ARBA" id="ARBA00035727"/>
    </source>
</evidence>
<keyword evidence="3" id="KW-0997">Cell inner membrane</keyword>
<evidence type="ECO:0000256" key="8">
    <source>
        <dbReference type="ARBA" id="ARBA00023136"/>
    </source>
</evidence>
<keyword evidence="8" id="KW-0472">Membrane</keyword>
<reference evidence="13 14" key="1">
    <citation type="submission" date="2021-02" db="EMBL/GenBank/DDBJ databases">
        <authorList>
            <person name="Park J.-S."/>
        </authorList>
    </citation>
    <scope>NUCLEOTIDE SEQUENCE [LARGE SCALE GENOMIC DNA]</scope>
    <source>
        <strain evidence="13 14">188UL20-2</strain>
    </source>
</reference>
<keyword evidence="7" id="KW-1133">Transmembrane helix</keyword>
<evidence type="ECO:0000256" key="5">
    <source>
        <dbReference type="ARBA" id="ARBA00022692"/>
    </source>
</evidence>
<dbReference type="PIRSF" id="PIRSF006318">
    <property type="entry name" value="YhcB"/>
    <property type="match status" value="1"/>
</dbReference>
<sequence>MPWIFGVVGLVVGLIVGVVATRMTAPQYSKQKDLQKALDTSKYELEQQKQDLTDHFARSAELLEEMGKQYSNLYQHLAKSSSEMLPNIPEQDNPFVKKLDVADNQVESEPAADIEGQPKDYANGATGMLKSEEKVIVDSPEVTKPA</sequence>
<comment type="subcellular location">
    <subcellularLocation>
        <location evidence="1">Cell inner membrane</location>
        <topology evidence="1">Single-pass membrane protein</topology>
    </subcellularLocation>
</comment>
<dbReference type="EMBL" id="JAFEUM010000005">
    <property type="protein sequence ID" value="MBM7037459.1"/>
    <property type="molecule type" value="Genomic_DNA"/>
</dbReference>
<evidence type="ECO:0000313" key="13">
    <source>
        <dbReference type="EMBL" id="MBM7037459.1"/>
    </source>
</evidence>
<keyword evidence="2" id="KW-1003">Cell membrane</keyword>
<evidence type="ECO:0000313" key="14">
    <source>
        <dbReference type="Proteomes" id="UP000809621"/>
    </source>
</evidence>
<dbReference type="PANTHER" id="PTHR39579:SF1">
    <property type="entry name" value="INNER MEMBRANE PROTEIN YHCB"/>
    <property type="match status" value="1"/>
</dbReference>
<protein>
    <recommendedName>
        <fullName evidence="11">Z-ring associated protein G</fullName>
    </recommendedName>
    <alternativeName>
        <fullName evidence="12">Cell division protein ZapG</fullName>
    </alternativeName>
</protein>